<evidence type="ECO:0000313" key="4">
    <source>
        <dbReference type="Proteomes" id="UP000199400"/>
    </source>
</evidence>
<dbReference type="STRING" id="54.SAMN02745121_03618"/>
<organism evidence="3 4">
    <name type="scientific">Nannocystis exedens</name>
    <dbReference type="NCBI Taxonomy" id="54"/>
    <lineage>
        <taxon>Bacteria</taxon>
        <taxon>Pseudomonadati</taxon>
        <taxon>Myxococcota</taxon>
        <taxon>Polyangia</taxon>
        <taxon>Nannocystales</taxon>
        <taxon>Nannocystaceae</taxon>
        <taxon>Nannocystis</taxon>
    </lineage>
</organism>
<dbReference type="Pfam" id="PF00107">
    <property type="entry name" value="ADH_zinc_N"/>
    <property type="match status" value="1"/>
</dbReference>
<dbReference type="CDD" id="cd08266">
    <property type="entry name" value="Zn_ADH_like1"/>
    <property type="match status" value="1"/>
</dbReference>
<name>A0A1I1Z3S8_9BACT</name>
<proteinExistence type="predicted"/>
<keyword evidence="4" id="KW-1185">Reference proteome</keyword>
<dbReference type="SUPFAM" id="SSF50129">
    <property type="entry name" value="GroES-like"/>
    <property type="match status" value="1"/>
</dbReference>
<accession>A0A1I1Z3S8</accession>
<evidence type="ECO:0000313" key="3">
    <source>
        <dbReference type="EMBL" id="SFE26411.1"/>
    </source>
</evidence>
<dbReference type="SMART" id="SM00829">
    <property type="entry name" value="PKS_ER"/>
    <property type="match status" value="1"/>
</dbReference>
<sequence length="346" mass="37036">MRAVVLRRHGDPSVLELADLPDPEPGPGQALVEVRACALNRLDIWVRGGMPGLKLPLPHVLGSDIAGVVTAVGPGVDPAKVGAEVVVSPGVSCGQCEACLSGWDNLCPKYGILGEQFPGGYCERIAVPAQNLLPKPDNLDFVAAAAIPLTFLTAWQMLVVRAQVRPGQTVLIHAVGSGVGVAGLQIARLFGARVIALASSDAKLARARELGAELTFRSDDSEWERRVRAVPWVQKRGLDVVFEHTGAATWEASLRLCKRGGVIVTCGATSGHAATTDLRQVFFRQLQVLGSTMGSKSLLFPLLAHVGRGELKPILDRTFPLAEAEAAHRYLDRREQFGKVVLTFDR</sequence>
<dbReference type="AlphaFoldDB" id="A0A1I1Z3S8"/>
<evidence type="ECO:0000256" key="1">
    <source>
        <dbReference type="ARBA" id="ARBA00022857"/>
    </source>
</evidence>
<dbReference type="InterPro" id="IPR011032">
    <property type="entry name" value="GroES-like_sf"/>
</dbReference>
<dbReference type="Gene3D" id="3.90.180.10">
    <property type="entry name" value="Medium-chain alcohol dehydrogenases, catalytic domain"/>
    <property type="match status" value="1"/>
</dbReference>
<dbReference type="PANTHER" id="PTHR44154">
    <property type="entry name" value="QUINONE OXIDOREDUCTASE"/>
    <property type="match status" value="1"/>
</dbReference>
<dbReference type="SUPFAM" id="SSF51735">
    <property type="entry name" value="NAD(P)-binding Rossmann-fold domains"/>
    <property type="match status" value="1"/>
</dbReference>
<evidence type="ECO:0000259" key="2">
    <source>
        <dbReference type="SMART" id="SM00829"/>
    </source>
</evidence>
<dbReference type="OrthoDB" id="9787435at2"/>
<dbReference type="EMBL" id="FOMX01000011">
    <property type="protein sequence ID" value="SFE26411.1"/>
    <property type="molecule type" value="Genomic_DNA"/>
</dbReference>
<dbReference type="RefSeq" id="WP_096332836.1">
    <property type="nucleotide sequence ID" value="NZ_FOMX01000011.1"/>
</dbReference>
<dbReference type="Gene3D" id="3.40.50.720">
    <property type="entry name" value="NAD(P)-binding Rossmann-like Domain"/>
    <property type="match status" value="1"/>
</dbReference>
<dbReference type="InterPro" id="IPR036291">
    <property type="entry name" value="NAD(P)-bd_dom_sf"/>
</dbReference>
<dbReference type="PANTHER" id="PTHR44154:SF1">
    <property type="entry name" value="QUINONE OXIDOREDUCTASE"/>
    <property type="match status" value="1"/>
</dbReference>
<keyword evidence="1" id="KW-0521">NADP</keyword>
<dbReference type="Proteomes" id="UP000199400">
    <property type="component" value="Unassembled WGS sequence"/>
</dbReference>
<reference evidence="4" key="1">
    <citation type="submission" date="2016-10" db="EMBL/GenBank/DDBJ databases">
        <authorList>
            <person name="Varghese N."/>
            <person name="Submissions S."/>
        </authorList>
    </citation>
    <scope>NUCLEOTIDE SEQUENCE [LARGE SCALE GENOMIC DNA]</scope>
    <source>
        <strain evidence="4">ATCC 25963</strain>
    </source>
</reference>
<dbReference type="Pfam" id="PF08240">
    <property type="entry name" value="ADH_N"/>
    <property type="match status" value="1"/>
</dbReference>
<dbReference type="InterPro" id="IPR051603">
    <property type="entry name" value="Zinc-ADH_QOR/CCCR"/>
</dbReference>
<protein>
    <submittedName>
        <fullName evidence="3">NADPH:quinone reductase</fullName>
    </submittedName>
</protein>
<dbReference type="InterPro" id="IPR013149">
    <property type="entry name" value="ADH-like_C"/>
</dbReference>
<gene>
    <name evidence="3" type="ORF">SAMN02745121_03618</name>
</gene>
<dbReference type="GO" id="GO:0016491">
    <property type="term" value="F:oxidoreductase activity"/>
    <property type="evidence" value="ECO:0007669"/>
    <property type="project" value="InterPro"/>
</dbReference>
<feature type="domain" description="Enoyl reductase (ER)" evidence="2">
    <location>
        <begin position="10"/>
        <end position="342"/>
    </location>
</feature>
<dbReference type="InterPro" id="IPR013154">
    <property type="entry name" value="ADH-like_N"/>
</dbReference>
<dbReference type="InterPro" id="IPR020843">
    <property type="entry name" value="ER"/>
</dbReference>